<name>A0ABU4YWU3_9HYPH</name>
<proteinExistence type="predicted"/>
<dbReference type="RefSeq" id="WP_320224383.1">
    <property type="nucleotide sequence ID" value="NZ_JAVIJC010000001.1"/>
</dbReference>
<evidence type="ECO:0000313" key="3">
    <source>
        <dbReference type="Proteomes" id="UP001271249"/>
    </source>
</evidence>
<dbReference type="Pfam" id="PF13665">
    <property type="entry name" value="Tox-PAAR-like"/>
    <property type="match status" value="1"/>
</dbReference>
<evidence type="ECO:0000313" key="2">
    <source>
        <dbReference type="EMBL" id="MDX8490252.1"/>
    </source>
</evidence>
<feature type="region of interest" description="Disordered" evidence="1">
    <location>
        <begin position="276"/>
        <end position="299"/>
    </location>
</feature>
<dbReference type="Proteomes" id="UP001271249">
    <property type="component" value="Unassembled WGS sequence"/>
</dbReference>
<feature type="compositionally biased region" description="Polar residues" evidence="1">
    <location>
        <begin position="68"/>
        <end position="79"/>
    </location>
</feature>
<comment type="caution">
    <text evidence="2">The sequence shown here is derived from an EMBL/GenBank/DDBJ whole genome shotgun (WGS) entry which is preliminary data.</text>
</comment>
<feature type="region of interest" description="Disordered" evidence="1">
    <location>
        <begin position="68"/>
        <end position="90"/>
    </location>
</feature>
<sequence>MGNSVYAEGMGFFHKGSGGQGVAPGDVCLSPPPPPTGPVPVPYVNMLSASDLTKGSKSVKIQGNPTALENASEVATSTGDEAGTQGGGVITHKTKGKGTFKLWSFTVKVEGKGVDRHGDPMGQNEMSDPPNCIDAQAMVDFKKVLGDNAGKPCTVPYDQEKHRAPLNKPHYDKTMGGPCWECAKLPTDPGVWDTLISKVNGQNQYFNGTLIVVDRKRGRVHQESKLAEDGSVEQEAFTPDHQPPLSVAWAMGGCHMEKSPDAFLKYMGETDRVKPHCRKHAQSQGSQADAYARAKYPGA</sequence>
<dbReference type="EMBL" id="JAVIJC010000001">
    <property type="protein sequence ID" value="MDX8490252.1"/>
    <property type="molecule type" value="Genomic_DNA"/>
</dbReference>
<evidence type="ECO:0000256" key="1">
    <source>
        <dbReference type="SAM" id="MobiDB-lite"/>
    </source>
</evidence>
<protein>
    <submittedName>
        <fullName evidence="2">DUF4150 domain-containing protein</fullName>
    </submittedName>
</protein>
<reference evidence="2 3" key="1">
    <citation type="submission" date="2023-08" db="EMBL/GenBank/DDBJ databases">
        <title>Implementing the SeqCode for naming new Mesorhizobium species isolated from Vachellia karroo root nodules.</title>
        <authorList>
            <person name="Van Lill M."/>
        </authorList>
    </citation>
    <scope>NUCLEOTIDE SEQUENCE [LARGE SCALE GENOMIC DNA]</scope>
    <source>
        <strain evidence="2 3">VK22B</strain>
    </source>
</reference>
<accession>A0ABU4YWU3</accession>
<organism evidence="2 3">
    <name type="scientific">Mesorhizobium captivum</name>
    <dbReference type="NCBI Taxonomy" id="3072319"/>
    <lineage>
        <taxon>Bacteria</taxon>
        <taxon>Pseudomonadati</taxon>
        <taxon>Pseudomonadota</taxon>
        <taxon>Alphaproteobacteria</taxon>
        <taxon>Hyphomicrobiales</taxon>
        <taxon>Phyllobacteriaceae</taxon>
        <taxon>Mesorhizobium</taxon>
    </lineage>
</organism>
<gene>
    <name evidence="2" type="ORF">RFN29_01545</name>
</gene>
<keyword evidence="3" id="KW-1185">Reference proteome</keyword>